<dbReference type="STRING" id="632292.Calhy_1948"/>
<dbReference type="KEGG" id="chd:Calhy_1948"/>
<organism evidence="6 7">
    <name type="scientific">Caldicellulosiruptor hydrothermalis (strain DSM 18901 / VKM B-2411 / 108)</name>
    <dbReference type="NCBI Taxonomy" id="632292"/>
    <lineage>
        <taxon>Bacteria</taxon>
        <taxon>Bacillati</taxon>
        <taxon>Bacillota</taxon>
        <taxon>Bacillota incertae sedis</taxon>
        <taxon>Caldicellulosiruptorales</taxon>
        <taxon>Caldicellulosiruptoraceae</taxon>
        <taxon>Caldicellulosiruptor</taxon>
    </lineage>
</organism>
<accession>E4QDW7</accession>
<evidence type="ECO:0000256" key="5">
    <source>
        <dbReference type="SAM" id="Phobius"/>
    </source>
</evidence>
<dbReference type="GO" id="GO:0030313">
    <property type="term" value="C:cell envelope"/>
    <property type="evidence" value="ECO:0007669"/>
    <property type="project" value="UniProtKB-SubCell"/>
</dbReference>
<gene>
    <name evidence="6" type="ordered locus">Calhy_1948</name>
</gene>
<dbReference type="PANTHER" id="PTHR43649">
    <property type="entry name" value="ARABINOSE-BINDING PROTEIN-RELATED"/>
    <property type="match status" value="1"/>
</dbReference>
<dbReference type="RefSeq" id="WP_013403809.1">
    <property type="nucleotide sequence ID" value="NC_014652.1"/>
</dbReference>
<evidence type="ECO:0000256" key="4">
    <source>
        <dbReference type="ARBA" id="ARBA00022729"/>
    </source>
</evidence>
<evidence type="ECO:0000313" key="7">
    <source>
        <dbReference type="Proteomes" id="UP000006890"/>
    </source>
</evidence>
<feature type="transmembrane region" description="Helical" evidence="5">
    <location>
        <begin position="7"/>
        <end position="28"/>
    </location>
</feature>
<comment type="similarity">
    <text evidence="2">Belongs to the bacterial solute-binding protein 1 family.</text>
</comment>
<keyword evidence="5" id="KW-0472">Membrane</keyword>
<keyword evidence="5" id="KW-1133">Transmembrane helix</keyword>
<dbReference type="CDD" id="cd14748">
    <property type="entry name" value="PBP2_UgpB"/>
    <property type="match status" value="1"/>
</dbReference>
<dbReference type="HOGENOM" id="CLU_031285_3_1_9"/>
<evidence type="ECO:0000313" key="6">
    <source>
        <dbReference type="EMBL" id="ADQ07658.1"/>
    </source>
</evidence>
<dbReference type="InterPro" id="IPR006059">
    <property type="entry name" value="SBP"/>
</dbReference>
<evidence type="ECO:0000256" key="2">
    <source>
        <dbReference type="ARBA" id="ARBA00008520"/>
    </source>
</evidence>
<dbReference type="PANTHER" id="PTHR43649:SF31">
    <property type="entry name" value="SN-GLYCEROL-3-PHOSPHATE-BINDING PERIPLASMIC PROTEIN UGPB"/>
    <property type="match status" value="1"/>
</dbReference>
<keyword evidence="4" id="KW-0732">Signal</keyword>
<dbReference type="Proteomes" id="UP000006890">
    <property type="component" value="Chromosome"/>
</dbReference>
<keyword evidence="3" id="KW-0813">Transport</keyword>
<keyword evidence="5" id="KW-0812">Transmembrane</keyword>
<sequence>MSWNKKLKSCFFAVMSILMIVNLLVFNFKPVYSKSSSPGQIIFWHSMGSNLGKTLQHLVDEYNLKKKNVKVVAQYQGSYDDMITKLKTSQAAKRGPDIVQVYEIGTRFMLDSGWVVPMQKFVDADRFNLKQIEPNLLAYYTVENTLWSMPFNSSTPILYYNKTAFREVNLDPNKPPKTFNDVETYGMKLLKKDEKGKVIRYGFSMAIYGWYFEQLLAKQGALYVNNGNGREKRATKVVFNSEAGKNILRWWKRLIDKGVAGNFGRNYDDTINAFISGKTCMIVASTASLKTILDGAGKKFEVGTGFIPALNNTKNGGVIIGGASLWILKNREDLYQKSAWDFVKFLVSTTSQLYWHRNTGYFPINRGVYSLKEMNEHLKKFPQFKTAIDQLHATPINYATRGALIGVFPEARQIIEESIEKVIVKNYSIDKALKEAEEKINKAIKDYNQIFGY</sequence>
<evidence type="ECO:0000256" key="1">
    <source>
        <dbReference type="ARBA" id="ARBA00004196"/>
    </source>
</evidence>
<dbReference type="EMBL" id="CP002219">
    <property type="protein sequence ID" value="ADQ07658.1"/>
    <property type="molecule type" value="Genomic_DNA"/>
</dbReference>
<keyword evidence="7" id="KW-1185">Reference proteome</keyword>
<dbReference type="eggNOG" id="COG1653">
    <property type="taxonomic scope" value="Bacteria"/>
</dbReference>
<reference evidence="6 7" key="2">
    <citation type="journal article" date="2011" name="J. Bacteriol.">
        <title>Complete genome sequences for the anaerobic, extremely thermophilic plant biomass-degrading bacteria Caldicellulosiruptor hydrothermalis, Caldicellulosiruptor kristjanssonii, Caldicellulosiruptor kronotskyensis, Caldicellulosiruptor owensenis, and Caldicellulosiruptor lactoaceticus.</title>
        <authorList>
            <person name="Blumer-Schuette S.E."/>
            <person name="Ozdemir I."/>
            <person name="Mistry D."/>
            <person name="Lucas S."/>
            <person name="Lapidus A."/>
            <person name="Cheng J.F."/>
            <person name="Goodwin L.A."/>
            <person name="Pitluck S."/>
            <person name="Land M.L."/>
            <person name="Hauser L.J."/>
            <person name="Woyke T."/>
            <person name="Mikhailova N."/>
            <person name="Pati A."/>
            <person name="Kyrpides N.C."/>
            <person name="Ivanova N."/>
            <person name="Detter J.C."/>
            <person name="Walston-Davenport K."/>
            <person name="Han S."/>
            <person name="Adams M.W."/>
            <person name="Kelly R.M."/>
        </authorList>
    </citation>
    <scope>NUCLEOTIDE SEQUENCE [LARGE SCALE GENOMIC DNA]</scope>
    <source>
        <strain evidence="7">DSM 18901 / VKM B-2411 / 108</strain>
    </source>
</reference>
<dbReference type="Gene3D" id="3.40.190.10">
    <property type="entry name" value="Periplasmic binding protein-like II"/>
    <property type="match status" value="2"/>
</dbReference>
<protein>
    <submittedName>
        <fullName evidence="6">Extracellular solute-binding protein family 1</fullName>
    </submittedName>
</protein>
<comment type="subcellular location">
    <subcellularLocation>
        <location evidence="1">Cell envelope</location>
    </subcellularLocation>
</comment>
<proteinExistence type="inferred from homology"/>
<evidence type="ECO:0000256" key="3">
    <source>
        <dbReference type="ARBA" id="ARBA00022448"/>
    </source>
</evidence>
<reference key="1">
    <citation type="submission" date="2010-09" db="EMBL/GenBank/DDBJ databases">
        <title>Complete sequence of Caldicellulosiruptor hydrothermalis 108.</title>
        <authorList>
            <consortium name="US DOE Joint Genome Institute"/>
            <person name="Lucas S."/>
            <person name="Copeland A."/>
            <person name="Lapidus A."/>
            <person name="Cheng J.-F."/>
            <person name="Bruce D."/>
            <person name="Goodwin L."/>
            <person name="Pitluck S."/>
            <person name="Davenport K."/>
            <person name="Detter J.C."/>
            <person name="Han C."/>
            <person name="Tapia R."/>
            <person name="Land M."/>
            <person name="Hauser L."/>
            <person name="Chang Y.-J."/>
            <person name="Jeffries C."/>
            <person name="Kyrpides N."/>
            <person name="Ivanova N."/>
            <person name="Mikhailova N."/>
            <person name="Blumer-Schuette S.E."/>
            <person name="Kelly R.M."/>
            <person name="Woyke T."/>
        </authorList>
    </citation>
    <scope>NUCLEOTIDE SEQUENCE</scope>
    <source>
        <strain>108</strain>
    </source>
</reference>
<dbReference type="InterPro" id="IPR050490">
    <property type="entry name" value="Bact_solute-bd_prot1"/>
</dbReference>
<dbReference type="OrthoDB" id="9795467at2"/>
<dbReference type="Pfam" id="PF13416">
    <property type="entry name" value="SBP_bac_8"/>
    <property type="match status" value="1"/>
</dbReference>
<dbReference type="AlphaFoldDB" id="E4QDW7"/>
<dbReference type="SUPFAM" id="SSF53850">
    <property type="entry name" value="Periplasmic binding protein-like II"/>
    <property type="match status" value="1"/>
</dbReference>
<name>E4QDW7_CALH1</name>